<proteinExistence type="predicted"/>
<name>A0A1Y5FC24_9BACT</name>
<sequence length="193" mass="23064">MNKNYLRTILKREWKYRLSLALFSFFLIINNSYSQQKTFKITKNKISLHYPKNWQYAYNFLSTPLTLFGPKLKNRRAVISINNTNVQNFSFDKKELSENQSNYKKGRLKWIKKNKGKVVRFTGYRISAWNFVKEVHSIGYSYTLGNDLFLEKAYFFNCNGELYNISTLMTWEQNKTYGKQIKKILSSFKCLKD</sequence>
<evidence type="ECO:0000313" key="2">
    <source>
        <dbReference type="Proteomes" id="UP000196531"/>
    </source>
</evidence>
<organism evidence="1 2">
    <name type="scientific">Halobacteriovorax marinus</name>
    <dbReference type="NCBI Taxonomy" id="97084"/>
    <lineage>
        <taxon>Bacteria</taxon>
        <taxon>Pseudomonadati</taxon>
        <taxon>Bdellovibrionota</taxon>
        <taxon>Bacteriovoracia</taxon>
        <taxon>Bacteriovoracales</taxon>
        <taxon>Halobacteriovoraceae</taxon>
        <taxon>Halobacteriovorax</taxon>
    </lineage>
</organism>
<evidence type="ECO:0000313" key="1">
    <source>
        <dbReference type="EMBL" id="OUR96182.1"/>
    </source>
</evidence>
<protein>
    <submittedName>
        <fullName evidence="1">Uncharacterized protein</fullName>
    </submittedName>
</protein>
<accession>A0A1Y5FC24</accession>
<dbReference type="EMBL" id="MAAO01000006">
    <property type="protein sequence ID" value="OUR96182.1"/>
    <property type="molecule type" value="Genomic_DNA"/>
</dbReference>
<gene>
    <name evidence="1" type="ORF">A9Q84_07420</name>
</gene>
<dbReference type="Proteomes" id="UP000196531">
    <property type="component" value="Unassembled WGS sequence"/>
</dbReference>
<comment type="caution">
    <text evidence="1">The sequence shown here is derived from an EMBL/GenBank/DDBJ whole genome shotgun (WGS) entry which is preliminary data.</text>
</comment>
<reference evidence="2" key="1">
    <citation type="journal article" date="2017" name="Proc. Natl. Acad. Sci. U.S.A.">
        <title>Simulation of Deepwater Horizon oil plume reveals substrate specialization within a complex community of hydrocarbon-degraders.</title>
        <authorList>
            <person name="Hu P."/>
            <person name="Dubinsky E.A."/>
            <person name="Probst A.J."/>
            <person name="Wang J."/>
            <person name="Sieber C.M.K."/>
            <person name="Tom L.M."/>
            <person name="Gardinali P."/>
            <person name="Banfield J.F."/>
            <person name="Atlas R.M."/>
            <person name="Andersen G.L."/>
        </authorList>
    </citation>
    <scope>NUCLEOTIDE SEQUENCE [LARGE SCALE GENOMIC DNA]</scope>
</reference>
<dbReference type="AlphaFoldDB" id="A0A1Y5FC24"/>